<dbReference type="EnsemblPlants" id="PGSC0003DMT400023955">
    <property type="protein sequence ID" value="PGSC0003DMT400023955"/>
    <property type="gene ID" value="PGSC0003DMG400009265"/>
</dbReference>
<dbReference type="Gramene" id="PGSC0003DMT400023955">
    <property type="protein sequence ID" value="PGSC0003DMT400023955"/>
    <property type="gene ID" value="PGSC0003DMG400009265"/>
</dbReference>
<sequence>MDMGRSFVSVRVWYRMVEYYSTTTRQASSNRRPNRKHSPQLRVLLPRQQLSGLPRIGGKSAARRRACPAAMDDLGNLYVVVRL</sequence>
<keyword evidence="2" id="KW-1185">Reference proteome</keyword>
<protein>
    <submittedName>
        <fullName evidence="1">Uncharacterized protein</fullName>
    </submittedName>
</protein>
<accession>M1AJ76</accession>
<organism evidence="1 2">
    <name type="scientific">Solanum tuberosum</name>
    <name type="common">Potato</name>
    <dbReference type="NCBI Taxonomy" id="4113"/>
    <lineage>
        <taxon>Eukaryota</taxon>
        <taxon>Viridiplantae</taxon>
        <taxon>Streptophyta</taxon>
        <taxon>Embryophyta</taxon>
        <taxon>Tracheophyta</taxon>
        <taxon>Spermatophyta</taxon>
        <taxon>Magnoliopsida</taxon>
        <taxon>eudicotyledons</taxon>
        <taxon>Gunneridae</taxon>
        <taxon>Pentapetalae</taxon>
        <taxon>asterids</taxon>
        <taxon>lamiids</taxon>
        <taxon>Solanales</taxon>
        <taxon>Solanaceae</taxon>
        <taxon>Solanoideae</taxon>
        <taxon>Solaneae</taxon>
        <taxon>Solanum</taxon>
    </lineage>
</organism>
<dbReference type="AlphaFoldDB" id="M1AJ76"/>
<proteinExistence type="predicted"/>
<reference evidence="1" key="2">
    <citation type="submission" date="2015-06" db="UniProtKB">
        <authorList>
            <consortium name="EnsemblPlants"/>
        </authorList>
    </citation>
    <scope>IDENTIFICATION</scope>
    <source>
        <strain evidence="1">DM1-3 516 R44</strain>
    </source>
</reference>
<evidence type="ECO:0000313" key="2">
    <source>
        <dbReference type="Proteomes" id="UP000011115"/>
    </source>
</evidence>
<dbReference type="PaxDb" id="4113-PGSC0003DMT400023955"/>
<reference evidence="2" key="1">
    <citation type="journal article" date="2011" name="Nature">
        <title>Genome sequence and analysis of the tuber crop potato.</title>
        <authorList>
            <consortium name="The Potato Genome Sequencing Consortium"/>
        </authorList>
    </citation>
    <scope>NUCLEOTIDE SEQUENCE [LARGE SCALE GENOMIC DNA]</scope>
    <source>
        <strain evidence="2">cv. DM1-3 516 R44</strain>
    </source>
</reference>
<dbReference type="Proteomes" id="UP000011115">
    <property type="component" value="Unassembled WGS sequence"/>
</dbReference>
<dbReference type="HOGENOM" id="CLU_2547004_0_0_1"/>
<name>M1AJ76_SOLTU</name>
<evidence type="ECO:0000313" key="1">
    <source>
        <dbReference type="EnsemblPlants" id="PGSC0003DMT400023955"/>
    </source>
</evidence>
<dbReference type="InParanoid" id="M1AJ76"/>